<evidence type="ECO:0000256" key="4">
    <source>
        <dbReference type="ARBA" id="ARBA00023136"/>
    </source>
</evidence>
<reference evidence="5" key="2">
    <citation type="submission" date="2023-01" db="EMBL/GenBank/DDBJ databases">
        <authorList>
            <person name="Petersen C."/>
        </authorList>
    </citation>
    <scope>NUCLEOTIDE SEQUENCE</scope>
    <source>
        <strain evidence="5">IBT 17514</strain>
    </source>
</reference>
<dbReference type="InterPro" id="IPR005828">
    <property type="entry name" value="MFS_sugar_transport-like"/>
</dbReference>
<sequence>MASPSQVELSRGASLCHFSSFSSSCYSQQFHSYQSLLGPRLTLPRWYISHDRANEAVQIIADLEEKEVDDPFMSEIHYSVEYEKKNSVRFSDILHGRAHEKAGTKTIRRLILGMGAQGMQQFSGINVTSYCLTTVLTTSVGLNESLARLLTACDSVQYLLFSLIGIPNIER</sequence>
<proteinExistence type="predicted"/>
<reference evidence="5" key="1">
    <citation type="journal article" date="2023" name="IMA Fungus">
        <title>Comparative genomic study of the Penicillium genus elucidates a diverse pangenome and 15 lateral gene transfer events.</title>
        <authorList>
            <person name="Petersen C."/>
            <person name="Sorensen T."/>
            <person name="Nielsen M.R."/>
            <person name="Sondergaard T.E."/>
            <person name="Sorensen J.L."/>
            <person name="Fitzpatrick D.A."/>
            <person name="Frisvad J.C."/>
            <person name="Nielsen K.L."/>
        </authorList>
    </citation>
    <scope>NUCLEOTIDE SEQUENCE</scope>
    <source>
        <strain evidence="5">IBT 17514</strain>
    </source>
</reference>
<dbReference type="Gene3D" id="1.20.1250.20">
    <property type="entry name" value="MFS general substrate transporter like domains"/>
    <property type="match status" value="1"/>
</dbReference>
<evidence type="ECO:0000313" key="5">
    <source>
        <dbReference type="EMBL" id="KAJ5727061.1"/>
    </source>
</evidence>
<comment type="caution">
    <text evidence="5">The sequence shown here is derived from an EMBL/GenBank/DDBJ whole genome shotgun (WGS) entry which is preliminary data.</text>
</comment>
<name>A0AAD6MW09_9EURO</name>
<keyword evidence="2" id="KW-0812">Transmembrane</keyword>
<keyword evidence="6" id="KW-1185">Reference proteome</keyword>
<dbReference type="InterPro" id="IPR036259">
    <property type="entry name" value="MFS_trans_sf"/>
</dbReference>
<dbReference type="GO" id="GO:0016020">
    <property type="term" value="C:membrane"/>
    <property type="evidence" value="ECO:0007669"/>
    <property type="project" value="UniProtKB-SubCell"/>
</dbReference>
<dbReference type="Pfam" id="PF00083">
    <property type="entry name" value="Sugar_tr"/>
    <property type="match status" value="1"/>
</dbReference>
<protein>
    <submittedName>
        <fullName evidence="5">Uncharacterized protein</fullName>
    </submittedName>
</protein>
<gene>
    <name evidence="5" type="ORF">N7493_004881</name>
</gene>
<evidence type="ECO:0000256" key="3">
    <source>
        <dbReference type="ARBA" id="ARBA00022989"/>
    </source>
</evidence>
<evidence type="ECO:0000313" key="6">
    <source>
        <dbReference type="Proteomes" id="UP001215712"/>
    </source>
</evidence>
<evidence type="ECO:0000256" key="2">
    <source>
        <dbReference type="ARBA" id="ARBA00022692"/>
    </source>
</evidence>
<dbReference type="PANTHER" id="PTHR48022:SF26">
    <property type="entry name" value="MAJOR FACILITATOR SUPERFAMILY (MFS) PROFILE DOMAIN-CONTAINING PROTEIN-RELATED"/>
    <property type="match status" value="1"/>
</dbReference>
<accession>A0AAD6MW09</accession>
<organism evidence="5 6">
    <name type="scientific">Penicillium malachiteum</name>
    <dbReference type="NCBI Taxonomy" id="1324776"/>
    <lineage>
        <taxon>Eukaryota</taxon>
        <taxon>Fungi</taxon>
        <taxon>Dikarya</taxon>
        <taxon>Ascomycota</taxon>
        <taxon>Pezizomycotina</taxon>
        <taxon>Eurotiomycetes</taxon>
        <taxon>Eurotiomycetidae</taxon>
        <taxon>Eurotiales</taxon>
        <taxon>Aspergillaceae</taxon>
        <taxon>Penicillium</taxon>
    </lineage>
</organism>
<dbReference type="EMBL" id="JAQJAN010000006">
    <property type="protein sequence ID" value="KAJ5727061.1"/>
    <property type="molecule type" value="Genomic_DNA"/>
</dbReference>
<dbReference type="Proteomes" id="UP001215712">
    <property type="component" value="Unassembled WGS sequence"/>
</dbReference>
<dbReference type="AlphaFoldDB" id="A0AAD6MW09"/>
<evidence type="ECO:0000256" key="1">
    <source>
        <dbReference type="ARBA" id="ARBA00004141"/>
    </source>
</evidence>
<comment type="subcellular location">
    <subcellularLocation>
        <location evidence="1">Membrane</location>
        <topology evidence="1">Multi-pass membrane protein</topology>
    </subcellularLocation>
</comment>
<dbReference type="InterPro" id="IPR050360">
    <property type="entry name" value="MFS_Sugar_Transporters"/>
</dbReference>
<dbReference type="PANTHER" id="PTHR48022">
    <property type="entry name" value="PLASTIDIC GLUCOSE TRANSPORTER 4"/>
    <property type="match status" value="1"/>
</dbReference>
<keyword evidence="3" id="KW-1133">Transmembrane helix</keyword>
<dbReference type="GO" id="GO:0005351">
    <property type="term" value="F:carbohydrate:proton symporter activity"/>
    <property type="evidence" value="ECO:0007669"/>
    <property type="project" value="TreeGrafter"/>
</dbReference>
<keyword evidence="4" id="KW-0472">Membrane</keyword>